<feature type="binding site" evidence="6">
    <location>
        <position position="279"/>
    </location>
    <ligand>
        <name>L-aspartate</name>
        <dbReference type="ChEBI" id="CHEBI:29991"/>
    </ligand>
</feature>
<dbReference type="SUPFAM" id="SSF52540">
    <property type="entry name" value="P-loop containing nucleoside triphosphate hydrolases"/>
    <property type="match status" value="1"/>
</dbReference>
<feature type="binding site" evidence="6">
    <location>
        <position position="285"/>
    </location>
    <ligand>
        <name>L-aspartate</name>
        <dbReference type="ChEBI" id="CHEBI:29991"/>
    </ligand>
</feature>
<feature type="active site" description="Proton acceptor" evidence="6">
    <location>
        <position position="15"/>
    </location>
</feature>
<dbReference type="EC" id="6.3.4.25" evidence="6"/>
<dbReference type="Pfam" id="PF00709">
    <property type="entry name" value="Adenylsucc_synt"/>
    <property type="match status" value="2"/>
</dbReference>
<feature type="binding site" evidence="6">
    <location>
        <position position="18"/>
    </location>
    <ligand>
        <name>ATP</name>
        <dbReference type="ChEBI" id="CHEBI:30616"/>
    </ligand>
</feature>
<proteinExistence type="inferred from homology"/>
<comment type="catalytic activity">
    <reaction evidence="6">
        <text>dGMP + L-aspartate + ATP = (2S)-2-amino-2'-deoxyadenylo-succinate + ADP + phosphate + 2 H(+)</text>
        <dbReference type="Rhea" id="RHEA:67628"/>
        <dbReference type="ChEBI" id="CHEBI:15378"/>
        <dbReference type="ChEBI" id="CHEBI:29991"/>
        <dbReference type="ChEBI" id="CHEBI:30616"/>
        <dbReference type="ChEBI" id="CHEBI:43474"/>
        <dbReference type="ChEBI" id="CHEBI:57673"/>
        <dbReference type="ChEBI" id="CHEBI:172924"/>
        <dbReference type="ChEBI" id="CHEBI:456216"/>
        <dbReference type="EC" id="6.3.4.25"/>
    </reaction>
</comment>
<dbReference type="GO" id="GO:0005524">
    <property type="term" value="F:ATP binding"/>
    <property type="evidence" value="ECO:0007669"/>
    <property type="project" value="UniProtKB-UniRule"/>
</dbReference>
<feature type="binding site" evidence="6">
    <location>
        <position position="46"/>
    </location>
    <ligand>
        <name>Mg(2+)</name>
        <dbReference type="ChEBI" id="CHEBI:18420"/>
    </ligand>
</feature>
<gene>
    <name evidence="7" type="primary">67</name>
    <name evidence="6" type="synonym">purZ</name>
    <name evidence="7" type="ORF">SEA_HIYAA_67</name>
</gene>
<feature type="binding site" evidence="6">
    <location>
        <position position="151"/>
    </location>
    <ligand>
        <name>dGMP</name>
        <dbReference type="ChEBI" id="CHEBI:57673"/>
    </ligand>
</feature>
<dbReference type="EMBL" id="MK279841">
    <property type="protein sequence ID" value="AZS06706.1"/>
    <property type="molecule type" value="Genomic_DNA"/>
</dbReference>
<dbReference type="InterPro" id="IPR001114">
    <property type="entry name" value="Adenylosuccinate_synthetase"/>
</dbReference>
<dbReference type="GO" id="GO:0000287">
    <property type="term" value="F:magnesium ion binding"/>
    <property type="evidence" value="ECO:0007669"/>
    <property type="project" value="UniProtKB-UniRule"/>
</dbReference>
<feature type="binding site" evidence="6">
    <location>
        <position position="279"/>
    </location>
    <ligand>
        <name>Mg(2+)</name>
        <dbReference type="ChEBI" id="CHEBI:18420"/>
    </ligand>
</feature>
<dbReference type="PANTHER" id="PTHR11846:SF0">
    <property type="entry name" value="ADENYLOSUCCINATE SYNTHETASE"/>
    <property type="match status" value="1"/>
</dbReference>
<feature type="binding site" evidence="6">
    <location>
        <position position="217"/>
    </location>
    <ligand>
        <name>dGMP</name>
        <dbReference type="ChEBI" id="CHEBI:57673"/>
    </ligand>
</feature>
<keyword evidence="1 6" id="KW-0436">Ligase</keyword>
<dbReference type="InterPro" id="IPR046383">
    <property type="entry name" value="Phage_PurZ"/>
</dbReference>
<reference evidence="7 8" key="1">
    <citation type="submission" date="2018-12" db="EMBL/GenBank/DDBJ databases">
        <authorList>
            <person name="Lieu J.K."/>
            <person name="Tian C.Z."/>
            <person name="Hsaio W.J."/>
            <person name="Shaffer C.D."/>
            <person name="Weston-Hafer K.A."/>
            <person name="Russell D.A."/>
            <person name="Pope W.H."/>
            <person name="Jacobs-Sera D."/>
            <person name="Hendrix R.W."/>
            <person name="Hatfull G.F."/>
        </authorList>
    </citation>
    <scope>NUCLEOTIDE SEQUENCE [LARGE SCALE GENOMIC DNA]</scope>
</reference>
<feature type="binding site" evidence="6">
    <location>
        <position position="19"/>
    </location>
    <ligand>
        <name>ATP</name>
        <dbReference type="ChEBI" id="CHEBI:30616"/>
    </ligand>
</feature>
<dbReference type="GO" id="GO:0044208">
    <property type="term" value="P:'de novo' AMP biosynthetic process"/>
    <property type="evidence" value="ECO:0007669"/>
    <property type="project" value="TreeGrafter"/>
</dbReference>
<evidence type="ECO:0000313" key="7">
    <source>
        <dbReference type="EMBL" id="AZS06706.1"/>
    </source>
</evidence>
<evidence type="ECO:0000256" key="6">
    <source>
        <dbReference type="HAMAP-Rule" id="MF_04166"/>
    </source>
</evidence>
<dbReference type="GO" id="GO:0046040">
    <property type="term" value="P:IMP metabolic process"/>
    <property type="evidence" value="ECO:0007669"/>
    <property type="project" value="TreeGrafter"/>
</dbReference>
<keyword evidence="5 6" id="KW-0460">Magnesium</keyword>
<comment type="pathway">
    <text evidence="6">Purine metabolism.</text>
</comment>
<evidence type="ECO:0000313" key="8">
    <source>
        <dbReference type="Proteomes" id="UP000287372"/>
    </source>
</evidence>
<evidence type="ECO:0000256" key="4">
    <source>
        <dbReference type="ARBA" id="ARBA00022755"/>
    </source>
</evidence>
<dbReference type="HAMAP" id="MF_04166">
    <property type="entry name" value="Phage_PURZ"/>
    <property type="match status" value="1"/>
</dbReference>
<comment type="similarity">
    <text evidence="6">Belongs to the Caudovirales PurZ family.</text>
</comment>
<comment type="caution">
    <text evidence="6">Lacks conserved residue(s) required for the propagation of feature annotation.</text>
</comment>
<feature type="binding site" evidence="6">
    <location>
        <position position="15"/>
    </location>
    <ligand>
        <name>dGMP</name>
        <dbReference type="ChEBI" id="CHEBI:57673"/>
    </ligand>
</feature>
<keyword evidence="8" id="KW-1185">Reference proteome</keyword>
<feature type="binding site" evidence="6">
    <location>
        <position position="46"/>
    </location>
    <ligand>
        <name>ATP</name>
        <dbReference type="ChEBI" id="CHEBI:30616"/>
    </ligand>
</feature>
<feature type="binding site" evidence="6">
    <location>
        <position position="280"/>
    </location>
    <ligand>
        <name>L-aspartate</name>
        <dbReference type="ChEBI" id="CHEBI:29991"/>
    </ligand>
</feature>
<evidence type="ECO:0000256" key="2">
    <source>
        <dbReference type="ARBA" id="ARBA00022723"/>
    </source>
</evidence>
<dbReference type="SMART" id="SM00788">
    <property type="entry name" value="Adenylsucc_synt"/>
    <property type="match status" value="1"/>
</dbReference>
<feature type="binding site" evidence="6">
    <location>
        <position position="47"/>
    </location>
    <ligand>
        <name>ATP</name>
        <dbReference type="ChEBI" id="CHEBI:30616"/>
    </ligand>
</feature>
<feature type="binding site" evidence="6">
    <location>
        <position position="15"/>
    </location>
    <ligand>
        <name>Mg(2+)</name>
        <dbReference type="ChEBI" id="CHEBI:18420"/>
    </ligand>
</feature>
<keyword evidence="3 6" id="KW-0547">Nucleotide-binding</keyword>
<keyword evidence="4 6" id="KW-0658">Purine biosynthesis</keyword>
<protein>
    <recommendedName>
        <fullName evidence="6">N6-succino-2-amino-2'-deoxyadenylate synthase</fullName>
        <ecNumber evidence="6">6.3.4.25</ecNumber>
    </recommendedName>
    <alternativeName>
        <fullName evidence="6">2-amino-2'-deoxyadenylo-succinate synthase</fullName>
    </alternativeName>
    <alternativeName>
        <fullName evidence="6">PurZ</fullName>
    </alternativeName>
</protein>
<feature type="binding site" evidence="6">
    <location>
        <position position="48"/>
    </location>
    <ligand>
        <name>ATP</name>
        <dbReference type="ChEBI" id="CHEBI:30616"/>
    </ligand>
</feature>
<organism evidence="7 8">
    <name type="scientific">Streptomyces phage Hiyaa</name>
    <dbReference type="NCBI Taxonomy" id="2499072"/>
    <lineage>
        <taxon>Viruses</taxon>
        <taxon>Duplodnaviria</taxon>
        <taxon>Heunggongvirae</taxon>
        <taxon>Uroviricota</taxon>
        <taxon>Caudoviricetes</taxon>
        <taxon>Hiyaavirus</taxon>
        <taxon>Hiyaavirus hiyaa</taxon>
    </lineage>
</organism>
<dbReference type="RefSeq" id="YP_009818502.1">
    <property type="nucleotide sequence ID" value="NC_048139.1"/>
</dbReference>
<sequence length="371" mass="40231">MGGKLLVVAGAQYGSEAKGHVADQLSRPAVASDNVVVMRVAGPNAGHTVYGLCPNDCTPDDSHMSGENWIGHPWRLRTVPVGAVSNPDADLVIAAGSEIDYNVLMSEVVALDAAGYKVSQRLVIDTQATLLEPRHIQEEVDAKIQERLGSTAKGIGAARADRIWRLAKTWGDHIQDEGRIESAEFVRGRLADGATVVIEGTQGFGLGLHAGHYPQCTSSDCRAIDFLSMAGLSPWMREVDEFGVWLAARVRPIRVAGNSGPMKNETTWQDLRLPEEYTTVTKKVRRVGEWDGELVARAVIANGGAPAVRVALTMVDSIFDEIRNAEGMFDDVDWTHEVAPPLPKIVTNIEREIGAPIRMITTSPTTALWRP</sequence>
<feature type="binding site" evidence="6">
    <location>
        <position position="150"/>
    </location>
    <ligand>
        <name>dGMP</name>
        <dbReference type="ChEBI" id="CHEBI:57673"/>
    </ligand>
</feature>
<dbReference type="Gene3D" id="3.40.440.10">
    <property type="entry name" value="Adenylosuccinate Synthetase, subunit A, domain 1"/>
    <property type="match status" value="2"/>
</dbReference>
<dbReference type="InterPro" id="IPR027417">
    <property type="entry name" value="P-loop_NTPase"/>
</dbReference>
<evidence type="ECO:0000256" key="5">
    <source>
        <dbReference type="ARBA" id="ARBA00022842"/>
    </source>
</evidence>
<evidence type="ECO:0000256" key="1">
    <source>
        <dbReference type="ARBA" id="ARBA00022598"/>
    </source>
</evidence>
<comment type="cofactor">
    <cofactor evidence="6">
        <name>Mg(2+)</name>
        <dbReference type="ChEBI" id="CHEBI:18420"/>
    </cofactor>
</comment>
<dbReference type="InterPro" id="IPR042109">
    <property type="entry name" value="Adenylosuccinate_synth_dom1"/>
</dbReference>
<feature type="binding site" evidence="6">
    <location>
        <position position="165"/>
    </location>
    <ligand>
        <name>dGMP</name>
        <dbReference type="ChEBI" id="CHEBI:57673"/>
    </ligand>
</feature>
<dbReference type="Proteomes" id="UP000287372">
    <property type="component" value="Segment"/>
</dbReference>
<feature type="binding site" evidence="6">
    <location>
        <position position="15"/>
    </location>
    <ligand>
        <name>ATP</name>
        <dbReference type="ChEBI" id="CHEBI:30616"/>
    </ligand>
</feature>
<dbReference type="KEGG" id="vg:55009845"/>
<feature type="binding site" evidence="6">
    <location>
        <position position="354"/>
    </location>
    <ligand>
        <name>ATP</name>
        <dbReference type="ChEBI" id="CHEBI:30616"/>
    </ligand>
</feature>
<keyword evidence="6" id="KW-0067">ATP-binding</keyword>
<accession>A0A3S9U8R5</accession>
<dbReference type="PANTHER" id="PTHR11846">
    <property type="entry name" value="ADENYLOSUCCINATE SYNTHETASE"/>
    <property type="match status" value="1"/>
</dbReference>
<dbReference type="NCBIfam" id="NF038379">
    <property type="entry name" value="amino_Aden_PurZ"/>
    <property type="match status" value="1"/>
</dbReference>
<feature type="binding site" evidence="6">
    <location>
        <position position="44"/>
    </location>
    <ligand>
        <name>dGMP</name>
        <dbReference type="ChEBI" id="CHEBI:57673"/>
    </ligand>
</feature>
<dbReference type="GO" id="GO:0004019">
    <property type="term" value="F:adenylosuccinate synthase activity"/>
    <property type="evidence" value="ECO:0007669"/>
    <property type="project" value="InterPro"/>
</dbReference>
<name>A0A3S9U8R5_9CAUD</name>
<keyword evidence="2 6" id="KW-0479">Metal-binding</keyword>
<dbReference type="GeneID" id="55009845"/>
<comment type="function">
    <text evidence="6">Involved in the synthesis of the atypical nucleotide dZTP (2-amino-2'-deoxyadenosine-5'-triphosphate). Catalyzes the condensation of aspartate with deoxyguanylate into dSMP (N6-succino-2-amino-2'-deoxyadenylate), which undergoes defumarylation and phosphorylation respectively by host PurB and guanylate/nucleoside diphosphate kinases to give dZTP. dZTP is integrated into the viral genome instead of adenine by the viral DNA polymerase. This Z-base probably completely replaces adenosine and forms a triple bond to the opposite T-base. The resulting non-standard viral DNA is called Z-genome. The chemically modified DNA is probably harder for the host bacteria to digest with nucleases or restriction enzymes.</text>
</comment>
<feature type="binding site" evidence="6">
    <location>
        <position position="202"/>
    </location>
    <ligand>
        <name>ATP</name>
        <dbReference type="ChEBI" id="CHEBI:30616"/>
    </ligand>
</feature>
<evidence type="ECO:0000256" key="3">
    <source>
        <dbReference type="ARBA" id="ARBA00022741"/>
    </source>
</evidence>